<evidence type="ECO:0000256" key="1">
    <source>
        <dbReference type="ARBA" id="ARBA00009156"/>
    </source>
</evidence>
<dbReference type="InterPro" id="IPR050406">
    <property type="entry name" value="FGGY_Carb_Kinase"/>
</dbReference>
<evidence type="ECO:0000313" key="8">
    <source>
        <dbReference type="Proteomes" id="UP000656042"/>
    </source>
</evidence>
<evidence type="ECO:0000256" key="2">
    <source>
        <dbReference type="ARBA" id="ARBA00022679"/>
    </source>
</evidence>
<dbReference type="GO" id="GO:0016301">
    <property type="term" value="F:kinase activity"/>
    <property type="evidence" value="ECO:0007669"/>
    <property type="project" value="UniProtKB-KW"/>
</dbReference>
<dbReference type="AlphaFoldDB" id="A0A8J3FSI7"/>
<proteinExistence type="inferred from homology"/>
<comment type="caution">
    <text evidence="7">The sequence shown here is derived from an EMBL/GenBank/DDBJ whole genome shotgun (WGS) entry which is preliminary data.</text>
</comment>
<dbReference type="InterPro" id="IPR018485">
    <property type="entry name" value="FGGY_C"/>
</dbReference>
<feature type="domain" description="Carbohydrate kinase FGGY N-terminal" evidence="5">
    <location>
        <begin position="4"/>
        <end position="247"/>
    </location>
</feature>
<dbReference type="InterPro" id="IPR018484">
    <property type="entry name" value="FGGY_N"/>
</dbReference>
<dbReference type="InterPro" id="IPR043129">
    <property type="entry name" value="ATPase_NBD"/>
</dbReference>
<dbReference type="PANTHER" id="PTHR43095">
    <property type="entry name" value="SUGAR KINASE"/>
    <property type="match status" value="1"/>
</dbReference>
<dbReference type="PROSITE" id="PS00445">
    <property type="entry name" value="FGGY_KINASES_2"/>
    <property type="match status" value="1"/>
</dbReference>
<dbReference type="PIRSF" id="PIRSF000538">
    <property type="entry name" value="GlpK"/>
    <property type="match status" value="1"/>
</dbReference>
<dbReference type="Pfam" id="PF02782">
    <property type="entry name" value="FGGY_C"/>
    <property type="match status" value="1"/>
</dbReference>
<name>A0A8J3FSI7_9ACTN</name>
<keyword evidence="2 4" id="KW-0808">Transferase</keyword>
<dbReference type="CDD" id="cd07770">
    <property type="entry name" value="ASKHA_NBD_FGGY_GntK"/>
    <property type="match status" value="1"/>
</dbReference>
<accession>A0A8J3FSI7</accession>
<keyword evidence="8" id="KW-1185">Reference proteome</keyword>
<reference evidence="7" key="2">
    <citation type="submission" date="2020-09" db="EMBL/GenBank/DDBJ databases">
        <authorList>
            <person name="Sun Q."/>
            <person name="Zhou Y."/>
        </authorList>
    </citation>
    <scope>NUCLEOTIDE SEQUENCE</scope>
    <source>
        <strain evidence="7">CGMCC 4.7299</strain>
    </source>
</reference>
<dbReference type="Proteomes" id="UP000656042">
    <property type="component" value="Unassembled WGS sequence"/>
</dbReference>
<evidence type="ECO:0000259" key="5">
    <source>
        <dbReference type="Pfam" id="PF00370"/>
    </source>
</evidence>
<protein>
    <submittedName>
        <fullName evidence="7">Gluconokinase</fullName>
    </submittedName>
</protein>
<feature type="domain" description="Carbohydrate kinase FGGY C-terminal" evidence="6">
    <location>
        <begin position="256"/>
        <end position="453"/>
    </location>
</feature>
<dbReference type="InterPro" id="IPR018483">
    <property type="entry name" value="Carb_kinase_FGGY_CS"/>
</dbReference>
<dbReference type="EMBL" id="BMMX01000056">
    <property type="protein sequence ID" value="GGL17512.1"/>
    <property type="molecule type" value="Genomic_DNA"/>
</dbReference>
<evidence type="ECO:0000256" key="4">
    <source>
        <dbReference type="RuleBase" id="RU003733"/>
    </source>
</evidence>
<dbReference type="InterPro" id="IPR000577">
    <property type="entry name" value="Carb_kinase_FGGY"/>
</dbReference>
<dbReference type="PANTHER" id="PTHR43095:SF2">
    <property type="entry name" value="GLUCONOKINASE"/>
    <property type="match status" value="1"/>
</dbReference>
<dbReference type="SUPFAM" id="SSF53067">
    <property type="entry name" value="Actin-like ATPase domain"/>
    <property type="match status" value="2"/>
</dbReference>
<dbReference type="Pfam" id="PF00370">
    <property type="entry name" value="FGGY_N"/>
    <property type="match status" value="1"/>
</dbReference>
<comment type="similarity">
    <text evidence="1 4">Belongs to the FGGY kinase family.</text>
</comment>
<evidence type="ECO:0000313" key="7">
    <source>
        <dbReference type="EMBL" id="GGL17512.1"/>
    </source>
</evidence>
<evidence type="ECO:0000256" key="3">
    <source>
        <dbReference type="ARBA" id="ARBA00022777"/>
    </source>
</evidence>
<dbReference type="Gene3D" id="3.30.420.40">
    <property type="match status" value="2"/>
</dbReference>
<dbReference type="RefSeq" id="WP_189082706.1">
    <property type="nucleotide sequence ID" value="NZ_BMMX01000056.1"/>
</dbReference>
<gene>
    <name evidence="7" type="primary">gntK</name>
    <name evidence="7" type="ORF">GCM10012284_60080</name>
</gene>
<organism evidence="7 8">
    <name type="scientific">Mangrovihabitans endophyticus</name>
    <dbReference type="NCBI Taxonomy" id="1751298"/>
    <lineage>
        <taxon>Bacteria</taxon>
        <taxon>Bacillati</taxon>
        <taxon>Actinomycetota</taxon>
        <taxon>Actinomycetes</taxon>
        <taxon>Micromonosporales</taxon>
        <taxon>Micromonosporaceae</taxon>
        <taxon>Mangrovihabitans</taxon>
    </lineage>
</organism>
<sequence>MDVVIGIDTGTTATKGVAAGPDGDLRATASVHYPLSVPAPGRAELDPDRLRSAAVEALADVAKQCRERGDRVIAVGLSSFLHAVVPMDRDGRPRGPLVTWADARAGRQSRAIAAATDAKRLQERTGTPVHPMAPLSKLAWWRENDADLLRETPRWGGVKELVLGALADAPFRLDLSVASGTGMYDIHARRWDDEALEITGVRREQLAEVVPTTQRLRLHPDAASAAGLPPDTPLIIGAADGPLANLGVGATPAGVAAVSLGTSGALRTVVDAPVADQSGRLFCYALTEDRWVIGGAVNNAGSVVRWAGQSFAGGFARPAAEGEDADERDAALLEEAAGAPAGSDGLLCLPYLLGERAPWWRSGLRGAYLGLRREHGRPHLVRAAVEGVCQQLALVRDSFTTAGREVTEVRATGGAAASALWVRTLASALDLPVAVADTPEGTALGACLLSLHALGELPDLDTAAALVAIDEPVRPDPQQARMYRRLRPLVERSALAVSDVVAELDELAPEPLPDTEEAVTHGSH</sequence>
<dbReference type="GO" id="GO:0005975">
    <property type="term" value="P:carbohydrate metabolic process"/>
    <property type="evidence" value="ECO:0007669"/>
    <property type="project" value="InterPro"/>
</dbReference>
<dbReference type="GO" id="GO:0016773">
    <property type="term" value="F:phosphotransferase activity, alcohol group as acceptor"/>
    <property type="evidence" value="ECO:0007669"/>
    <property type="project" value="InterPro"/>
</dbReference>
<evidence type="ECO:0000259" key="6">
    <source>
        <dbReference type="Pfam" id="PF02782"/>
    </source>
</evidence>
<reference evidence="7" key="1">
    <citation type="journal article" date="2014" name="Int. J. Syst. Evol. Microbiol.">
        <title>Complete genome sequence of Corynebacterium casei LMG S-19264T (=DSM 44701T), isolated from a smear-ripened cheese.</title>
        <authorList>
            <consortium name="US DOE Joint Genome Institute (JGI-PGF)"/>
            <person name="Walter F."/>
            <person name="Albersmeier A."/>
            <person name="Kalinowski J."/>
            <person name="Ruckert C."/>
        </authorList>
    </citation>
    <scope>NUCLEOTIDE SEQUENCE</scope>
    <source>
        <strain evidence="7">CGMCC 4.7299</strain>
    </source>
</reference>
<keyword evidence="3 4" id="KW-0418">Kinase</keyword>